<evidence type="ECO:0000256" key="2">
    <source>
        <dbReference type="ARBA" id="ARBA00007322"/>
    </source>
</evidence>
<evidence type="ECO:0000313" key="8">
    <source>
        <dbReference type="Proteomes" id="UP001444661"/>
    </source>
</evidence>
<keyword evidence="5 6" id="KW-0472">Membrane</keyword>
<keyword evidence="4 6" id="KW-1133">Transmembrane helix</keyword>
<evidence type="ECO:0000256" key="4">
    <source>
        <dbReference type="ARBA" id="ARBA00022989"/>
    </source>
</evidence>
<sequence>MAPPPSASLPLQERVLTLMKTLQFGWFAGHLVLLLCIFRYSLSYIRMNYYARMAQFSYRTAFVAAAITYGIVVYKTWRARQKVGAKYPAGGPIGLLSDENVQYLLMALVWLLSPQYPLAMLPYGIYSVFHVATYLRQNVIPTIQPVKPAAGASPSAKPASNPIADAIGQFVKSYYDMSMSVVSTLEIALWVRILLSAILFQRRSWILIVLYTAFLRARFSQSSHVQNSFSMVEARVDSLVGQQNTPPVARQIWDTVKQIARQFHDVSDVSKYINGGSAVPKKTS</sequence>
<dbReference type="PANTHER" id="PTHR12703:SF4">
    <property type="entry name" value="TRANSMEMBRANE PROTEIN 33"/>
    <property type="match status" value="1"/>
</dbReference>
<dbReference type="Proteomes" id="UP001444661">
    <property type="component" value="Unassembled WGS sequence"/>
</dbReference>
<evidence type="ECO:0000256" key="3">
    <source>
        <dbReference type="ARBA" id="ARBA00022692"/>
    </source>
</evidence>
<evidence type="ECO:0000256" key="1">
    <source>
        <dbReference type="ARBA" id="ARBA00004141"/>
    </source>
</evidence>
<organism evidence="7 8">
    <name type="scientific">Apiospora rasikravindrae</name>
    <dbReference type="NCBI Taxonomy" id="990691"/>
    <lineage>
        <taxon>Eukaryota</taxon>
        <taxon>Fungi</taxon>
        <taxon>Dikarya</taxon>
        <taxon>Ascomycota</taxon>
        <taxon>Pezizomycotina</taxon>
        <taxon>Sordariomycetes</taxon>
        <taxon>Xylariomycetidae</taxon>
        <taxon>Amphisphaeriales</taxon>
        <taxon>Apiosporaceae</taxon>
        <taxon>Apiospora</taxon>
    </lineage>
</organism>
<gene>
    <name evidence="7" type="ORF">PG993_002394</name>
</gene>
<dbReference type="EMBL" id="JAQQWK010000002">
    <property type="protein sequence ID" value="KAK8051009.1"/>
    <property type="molecule type" value="Genomic_DNA"/>
</dbReference>
<proteinExistence type="inferred from homology"/>
<comment type="caution">
    <text evidence="7">The sequence shown here is derived from an EMBL/GenBank/DDBJ whole genome shotgun (WGS) entry which is preliminary data.</text>
</comment>
<evidence type="ECO:0000313" key="7">
    <source>
        <dbReference type="EMBL" id="KAK8051009.1"/>
    </source>
</evidence>
<keyword evidence="8" id="KW-1185">Reference proteome</keyword>
<reference evidence="7 8" key="1">
    <citation type="submission" date="2023-01" db="EMBL/GenBank/DDBJ databases">
        <title>Analysis of 21 Apiospora genomes using comparative genomics revels a genus with tremendous synthesis potential of carbohydrate active enzymes and secondary metabolites.</title>
        <authorList>
            <person name="Sorensen T."/>
        </authorList>
    </citation>
    <scope>NUCLEOTIDE SEQUENCE [LARGE SCALE GENOMIC DNA]</scope>
    <source>
        <strain evidence="7 8">CBS 33761</strain>
    </source>
</reference>
<evidence type="ECO:0000256" key="6">
    <source>
        <dbReference type="SAM" id="Phobius"/>
    </source>
</evidence>
<dbReference type="InterPro" id="IPR051645">
    <property type="entry name" value="PER33/POM33_regulator"/>
</dbReference>
<protein>
    <recommendedName>
        <fullName evidence="9">Endoplasmic reticulum protein</fullName>
    </recommendedName>
</protein>
<comment type="subcellular location">
    <subcellularLocation>
        <location evidence="1">Membrane</location>
        <topology evidence="1">Multi-pass membrane protein</topology>
    </subcellularLocation>
</comment>
<dbReference type="PANTHER" id="PTHR12703">
    <property type="entry name" value="TRANSMEMBRANE PROTEIN 33"/>
    <property type="match status" value="1"/>
</dbReference>
<feature type="transmembrane region" description="Helical" evidence="6">
    <location>
        <begin position="56"/>
        <end position="74"/>
    </location>
</feature>
<feature type="transmembrane region" description="Helical" evidence="6">
    <location>
        <begin position="24"/>
        <end position="44"/>
    </location>
</feature>
<dbReference type="InterPro" id="IPR005344">
    <property type="entry name" value="TMEM33/Pom33"/>
</dbReference>
<keyword evidence="3 6" id="KW-0812">Transmembrane</keyword>
<comment type="similarity">
    <text evidence="2">Belongs to the PER33/POM33 family.</text>
</comment>
<dbReference type="Pfam" id="PF03661">
    <property type="entry name" value="TMEM33_Pom33"/>
    <property type="match status" value="1"/>
</dbReference>
<name>A0ABR1TWI9_9PEZI</name>
<evidence type="ECO:0008006" key="9">
    <source>
        <dbReference type="Google" id="ProtNLM"/>
    </source>
</evidence>
<evidence type="ECO:0000256" key="5">
    <source>
        <dbReference type="ARBA" id="ARBA00023136"/>
    </source>
</evidence>
<accession>A0ABR1TWI9</accession>